<dbReference type="KEGG" id="dsl:Dacsa_1508"/>
<dbReference type="CDD" id="cd00207">
    <property type="entry name" value="fer2"/>
    <property type="match status" value="1"/>
</dbReference>
<evidence type="ECO:0000256" key="5">
    <source>
        <dbReference type="ARBA" id="ARBA00023014"/>
    </source>
</evidence>
<dbReference type="InterPro" id="IPR001055">
    <property type="entry name" value="Adrenodoxin-like"/>
</dbReference>
<keyword evidence="4" id="KW-0408">Iron</keyword>
<dbReference type="GO" id="GO:0140647">
    <property type="term" value="P:P450-containing electron transport chain"/>
    <property type="evidence" value="ECO:0007669"/>
    <property type="project" value="InterPro"/>
</dbReference>
<dbReference type="eggNOG" id="COG0633">
    <property type="taxonomic scope" value="Bacteria"/>
</dbReference>
<dbReference type="InterPro" id="IPR012675">
    <property type="entry name" value="Beta-grasp_dom_sf"/>
</dbReference>
<dbReference type="STRING" id="13035.Dacsa_1508"/>
<organism evidence="8 9">
    <name type="scientific">Dactylococcopsis salina (strain PCC 8305)</name>
    <name type="common">Myxobactron salinum</name>
    <dbReference type="NCBI Taxonomy" id="13035"/>
    <lineage>
        <taxon>Bacteria</taxon>
        <taxon>Bacillati</taxon>
        <taxon>Cyanobacteriota</taxon>
        <taxon>Cyanophyceae</taxon>
        <taxon>Nodosilineales</taxon>
        <taxon>Cymatolegaceae</taxon>
        <taxon>Dactylococcopsis</taxon>
    </lineage>
</organism>
<reference evidence="8" key="1">
    <citation type="submission" date="2012-04" db="EMBL/GenBank/DDBJ databases">
        <title>Finished genome of Dactylococcopsis salina PCC 8305.</title>
        <authorList>
            <consortium name="US DOE Joint Genome Institute"/>
            <person name="Gugger M."/>
            <person name="Coursin T."/>
            <person name="Rippka R."/>
            <person name="Tandeau De Marsac N."/>
            <person name="Huntemann M."/>
            <person name="Wei C.-L."/>
            <person name="Han J."/>
            <person name="Detter J.C."/>
            <person name="Han C."/>
            <person name="Tapia R."/>
            <person name="Daligault H."/>
            <person name="Chen A."/>
            <person name="Krypides N."/>
            <person name="Mavromatis K."/>
            <person name="Markowitz V."/>
            <person name="Szeto E."/>
            <person name="Ivanova N."/>
            <person name="Ovchinnikova G."/>
            <person name="Pagani I."/>
            <person name="Pati A."/>
            <person name="Goodwin L."/>
            <person name="Peters L."/>
            <person name="Pitluck S."/>
            <person name="Woyke T."/>
            <person name="Kerfeld C."/>
        </authorList>
    </citation>
    <scope>NUCLEOTIDE SEQUENCE [LARGE SCALE GENOMIC DNA]</scope>
    <source>
        <strain evidence="8">PCC 8305</strain>
    </source>
</reference>
<dbReference type="AlphaFoldDB" id="K9YVT1"/>
<dbReference type="PANTHER" id="PTHR23426">
    <property type="entry name" value="FERREDOXIN/ADRENODOXIN"/>
    <property type="match status" value="1"/>
</dbReference>
<dbReference type="Gene3D" id="3.10.20.30">
    <property type="match status" value="1"/>
</dbReference>
<dbReference type="GO" id="GO:0009055">
    <property type="term" value="F:electron transfer activity"/>
    <property type="evidence" value="ECO:0007669"/>
    <property type="project" value="TreeGrafter"/>
</dbReference>
<dbReference type="Pfam" id="PF00111">
    <property type="entry name" value="Fer2"/>
    <property type="match status" value="1"/>
</dbReference>
<evidence type="ECO:0000256" key="1">
    <source>
        <dbReference type="ARBA" id="ARBA00010914"/>
    </source>
</evidence>
<dbReference type="RefSeq" id="WP_015229197.1">
    <property type="nucleotide sequence ID" value="NC_019780.1"/>
</dbReference>
<dbReference type="OrthoDB" id="425218at2"/>
<comment type="cofactor">
    <cofactor evidence="6">
        <name>[2Fe-2S] cluster</name>
        <dbReference type="ChEBI" id="CHEBI:190135"/>
    </cofactor>
</comment>
<proteinExistence type="inferred from homology"/>
<dbReference type="EMBL" id="CP003944">
    <property type="protein sequence ID" value="AFZ50193.1"/>
    <property type="molecule type" value="Genomic_DNA"/>
</dbReference>
<sequence>MPQITAQGKTFTCDRGENLRDVLLKNKVDLYNEAASFINCYGLGTCGTCTVEIEGEVSAPSWQEKARLSLPPHHPNTTRRLACQVQVLGDVTVKKYEGFWGHEEKVKWT</sequence>
<evidence type="ECO:0000256" key="6">
    <source>
        <dbReference type="ARBA" id="ARBA00034078"/>
    </source>
</evidence>
<dbReference type="InterPro" id="IPR036010">
    <property type="entry name" value="2Fe-2S_ferredoxin-like_sf"/>
</dbReference>
<dbReference type="Proteomes" id="UP000010482">
    <property type="component" value="Chromosome"/>
</dbReference>
<feature type="domain" description="2Fe-2S ferredoxin-type" evidence="7">
    <location>
        <begin position="1"/>
        <end position="99"/>
    </location>
</feature>
<dbReference type="PANTHER" id="PTHR23426:SF65">
    <property type="entry name" value="FERREDOXIN-2, MITOCHONDRIAL"/>
    <property type="match status" value="1"/>
</dbReference>
<evidence type="ECO:0000256" key="3">
    <source>
        <dbReference type="ARBA" id="ARBA00022723"/>
    </source>
</evidence>
<dbReference type="GO" id="GO:0051537">
    <property type="term" value="F:2 iron, 2 sulfur cluster binding"/>
    <property type="evidence" value="ECO:0007669"/>
    <property type="project" value="UniProtKB-KW"/>
</dbReference>
<keyword evidence="3" id="KW-0479">Metal-binding</keyword>
<keyword evidence="9" id="KW-1185">Reference proteome</keyword>
<evidence type="ECO:0000313" key="9">
    <source>
        <dbReference type="Proteomes" id="UP000010482"/>
    </source>
</evidence>
<keyword evidence="5" id="KW-0411">Iron-sulfur</keyword>
<evidence type="ECO:0000259" key="7">
    <source>
        <dbReference type="PROSITE" id="PS51085"/>
    </source>
</evidence>
<dbReference type="SUPFAM" id="SSF54292">
    <property type="entry name" value="2Fe-2S ferredoxin-like"/>
    <property type="match status" value="1"/>
</dbReference>
<dbReference type="PROSITE" id="PS51085">
    <property type="entry name" value="2FE2S_FER_2"/>
    <property type="match status" value="1"/>
</dbReference>
<keyword evidence="2" id="KW-0001">2Fe-2S</keyword>
<dbReference type="HOGENOM" id="CLU_082632_10_2_3"/>
<dbReference type="PATRIC" id="fig|13035.3.peg.1696"/>
<evidence type="ECO:0000313" key="8">
    <source>
        <dbReference type="EMBL" id="AFZ50193.1"/>
    </source>
</evidence>
<dbReference type="GO" id="GO:0046872">
    <property type="term" value="F:metal ion binding"/>
    <property type="evidence" value="ECO:0007669"/>
    <property type="project" value="UniProtKB-KW"/>
</dbReference>
<protein>
    <submittedName>
        <fullName evidence="8">Ferredoxin</fullName>
    </submittedName>
</protein>
<name>K9YVT1_DACS8</name>
<comment type="similarity">
    <text evidence="1">Belongs to the adrenodoxin/putidaredoxin family.</text>
</comment>
<evidence type="ECO:0000256" key="4">
    <source>
        <dbReference type="ARBA" id="ARBA00023004"/>
    </source>
</evidence>
<gene>
    <name evidence="8" type="ORF">Dacsa_1508</name>
</gene>
<evidence type="ECO:0000256" key="2">
    <source>
        <dbReference type="ARBA" id="ARBA00022714"/>
    </source>
</evidence>
<accession>K9YVT1</accession>
<dbReference type="InterPro" id="IPR001041">
    <property type="entry name" value="2Fe-2S_ferredoxin-type"/>
</dbReference>